<protein>
    <submittedName>
        <fullName evidence="2">Uncharacterized protein</fullName>
    </submittedName>
</protein>
<feature type="signal peptide" evidence="1">
    <location>
        <begin position="1"/>
        <end position="25"/>
    </location>
</feature>
<feature type="chain" id="PRO_5043494767" evidence="1">
    <location>
        <begin position="26"/>
        <end position="134"/>
    </location>
</feature>
<sequence length="134" mass="15135">MKRLHGNYALPGMAILSAWLEVVSGLGQGYSYSRTKEINGGGYTSESTMHRGTDFCFWVGSNIIIHSNSRIFEIGQCPISAPKFFNNTVFYIPYAFKPLVPSNLDNEFECFITKLERKIVFLFNMNNSSSNGER</sequence>
<gene>
    <name evidence="2" type="ORF">LTRI10_LOCUS8604</name>
</gene>
<keyword evidence="1" id="KW-0732">Signal</keyword>
<evidence type="ECO:0000313" key="3">
    <source>
        <dbReference type="Proteomes" id="UP001497516"/>
    </source>
</evidence>
<dbReference type="Proteomes" id="UP001497516">
    <property type="component" value="Chromosome 10"/>
</dbReference>
<proteinExistence type="predicted"/>
<accession>A0AAV2CY46</accession>
<dbReference type="EMBL" id="OZ034814">
    <property type="protein sequence ID" value="CAL1361219.1"/>
    <property type="molecule type" value="Genomic_DNA"/>
</dbReference>
<evidence type="ECO:0000313" key="2">
    <source>
        <dbReference type="EMBL" id="CAL1361219.1"/>
    </source>
</evidence>
<dbReference type="AlphaFoldDB" id="A0AAV2CY46"/>
<evidence type="ECO:0000256" key="1">
    <source>
        <dbReference type="SAM" id="SignalP"/>
    </source>
</evidence>
<name>A0AAV2CY46_9ROSI</name>
<keyword evidence="3" id="KW-1185">Reference proteome</keyword>
<organism evidence="2 3">
    <name type="scientific">Linum trigynum</name>
    <dbReference type="NCBI Taxonomy" id="586398"/>
    <lineage>
        <taxon>Eukaryota</taxon>
        <taxon>Viridiplantae</taxon>
        <taxon>Streptophyta</taxon>
        <taxon>Embryophyta</taxon>
        <taxon>Tracheophyta</taxon>
        <taxon>Spermatophyta</taxon>
        <taxon>Magnoliopsida</taxon>
        <taxon>eudicotyledons</taxon>
        <taxon>Gunneridae</taxon>
        <taxon>Pentapetalae</taxon>
        <taxon>rosids</taxon>
        <taxon>fabids</taxon>
        <taxon>Malpighiales</taxon>
        <taxon>Linaceae</taxon>
        <taxon>Linum</taxon>
    </lineage>
</organism>
<reference evidence="2 3" key="1">
    <citation type="submission" date="2024-04" db="EMBL/GenBank/DDBJ databases">
        <authorList>
            <person name="Fracassetti M."/>
        </authorList>
    </citation>
    <scope>NUCLEOTIDE SEQUENCE [LARGE SCALE GENOMIC DNA]</scope>
</reference>